<evidence type="ECO:0000313" key="7">
    <source>
        <dbReference type="EMBL" id="CUU07539.1"/>
    </source>
</evidence>
<dbReference type="AlphaFoldDB" id="A0A0S4NAL0"/>
<dbReference type="PANTHER" id="PTHR30409">
    <property type="entry name" value="CARBAMATE KINASE"/>
    <property type="match status" value="1"/>
</dbReference>
<evidence type="ECO:0000313" key="8">
    <source>
        <dbReference type="Proteomes" id="UP000320623"/>
    </source>
</evidence>
<dbReference type="InterPro" id="IPR036393">
    <property type="entry name" value="AceGlu_kinase-like_sf"/>
</dbReference>
<keyword evidence="8" id="KW-1185">Reference proteome</keyword>
<protein>
    <recommendedName>
        <fullName evidence="4 5">Carbamate kinase</fullName>
    </recommendedName>
</protein>
<dbReference type="EMBL" id="FAOO01000014">
    <property type="protein sequence ID" value="CUU07539.1"/>
    <property type="molecule type" value="Genomic_DNA"/>
</dbReference>
<dbReference type="STRING" id="1643428.GCA_001442855_01800"/>
<proteinExistence type="inferred from homology"/>
<comment type="similarity">
    <text evidence="1 5">Belongs to the carbamate kinase family.</text>
</comment>
<dbReference type="Proteomes" id="UP000320623">
    <property type="component" value="Unassembled WGS sequence"/>
</dbReference>
<dbReference type="GO" id="GO:0019546">
    <property type="term" value="P:L-arginine deiminase pathway"/>
    <property type="evidence" value="ECO:0007669"/>
    <property type="project" value="TreeGrafter"/>
</dbReference>
<evidence type="ECO:0000256" key="2">
    <source>
        <dbReference type="ARBA" id="ARBA00022679"/>
    </source>
</evidence>
<evidence type="ECO:0000259" key="6">
    <source>
        <dbReference type="Pfam" id="PF00696"/>
    </source>
</evidence>
<keyword evidence="2 5" id="KW-0808">Transferase</keyword>
<name>A0A0S4NAL0_9BACT</name>
<dbReference type="RefSeq" id="WP_140945561.1">
    <property type="nucleotide sequence ID" value="NZ_FAOO01000014.1"/>
</dbReference>
<dbReference type="CDD" id="cd04235">
    <property type="entry name" value="AAK_CK"/>
    <property type="match status" value="1"/>
</dbReference>
<dbReference type="PRINTS" id="PR01469">
    <property type="entry name" value="CARBMTKINASE"/>
</dbReference>
<gene>
    <name evidence="7" type="ORF">JGI1_01837</name>
</gene>
<evidence type="ECO:0000256" key="5">
    <source>
        <dbReference type="PIRNR" id="PIRNR000723"/>
    </source>
</evidence>
<organism evidence="7 8">
    <name type="scientific">Candidatus Thermokryptus mobilis</name>
    <dbReference type="NCBI Taxonomy" id="1643428"/>
    <lineage>
        <taxon>Bacteria</taxon>
        <taxon>Pseudomonadati</taxon>
        <taxon>Candidatus Kryptoniota</taxon>
        <taxon>Candidatus Thermokryptus</taxon>
    </lineage>
</organism>
<evidence type="ECO:0000256" key="1">
    <source>
        <dbReference type="ARBA" id="ARBA00011066"/>
    </source>
</evidence>
<dbReference type="FunFam" id="3.40.1160.10:FF:000007">
    <property type="entry name" value="Carbamate kinase"/>
    <property type="match status" value="1"/>
</dbReference>
<feature type="domain" description="Aspartate/glutamate/uridylate kinase" evidence="6">
    <location>
        <begin position="5"/>
        <end position="292"/>
    </location>
</feature>
<dbReference type="Pfam" id="PF00696">
    <property type="entry name" value="AA_kinase"/>
    <property type="match status" value="1"/>
</dbReference>
<dbReference type="Gene3D" id="3.40.1160.10">
    <property type="entry name" value="Acetylglutamate kinase-like"/>
    <property type="match status" value="1"/>
</dbReference>
<dbReference type="InterPro" id="IPR001048">
    <property type="entry name" value="Asp/Glu/Uridylate_kinase"/>
</dbReference>
<dbReference type="PANTHER" id="PTHR30409:SF1">
    <property type="entry name" value="CARBAMATE KINASE-RELATED"/>
    <property type="match status" value="1"/>
</dbReference>
<sequence length="314" mass="34161">MASKKALLAIGGNSLIRAGQRGTIEEQFENAQRTAEYIAELIEMDFDLVITHGNGPQVGAQLIRVEAGAGQVYSMPLDVCVASTQGEIGYILQNSIQKSLWKRGIKKPVITIITQVLVDKDDPGFTKPSKPVGPFYTKEEAERKKTLGWEIIEDAGRGYRRVVPSPKPIDIIEKEAIKQCVEDGMVVIAVGGGGIPVVKKDEHFAGVEAVIDKDRASAVLAKYLEVDYFIISTDTDKVYLNYKKPNQRALDVISIEEAKKFYEEGHFPAGSMGPKIEAVVDFIGNGGNCAIITSPENLVQAVLGKAGTRIVKSK</sequence>
<dbReference type="NCBIfam" id="TIGR00746">
    <property type="entry name" value="arcC"/>
    <property type="match status" value="1"/>
</dbReference>
<keyword evidence="3 5" id="KW-0418">Kinase</keyword>
<dbReference type="GO" id="GO:0005829">
    <property type="term" value="C:cytosol"/>
    <property type="evidence" value="ECO:0007669"/>
    <property type="project" value="TreeGrafter"/>
</dbReference>
<reference evidence="8" key="1">
    <citation type="submission" date="2015-11" db="EMBL/GenBank/DDBJ databases">
        <authorList>
            <person name="Varghese N."/>
        </authorList>
    </citation>
    <scope>NUCLEOTIDE SEQUENCE [LARGE SCALE GENOMIC DNA]</scope>
</reference>
<evidence type="ECO:0000256" key="3">
    <source>
        <dbReference type="ARBA" id="ARBA00022777"/>
    </source>
</evidence>
<accession>A0A0S4NAL0</accession>
<dbReference type="GO" id="GO:0008804">
    <property type="term" value="F:carbamate kinase activity"/>
    <property type="evidence" value="ECO:0007669"/>
    <property type="project" value="UniProtKB-UniRule"/>
</dbReference>
<dbReference type="InterPro" id="IPR003964">
    <property type="entry name" value="Carb_kinase"/>
</dbReference>
<dbReference type="NCBIfam" id="NF009007">
    <property type="entry name" value="PRK12352.1"/>
    <property type="match status" value="1"/>
</dbReference>
<dbReference type="SUPFAM" id="SSF53633">
    <property type="entry name" value="Carbamate kinase-like"/>
    <property type="match status" value="1"/>
</dbReference>
<dbReference type="PIRSF" id="PIRSF000723">
    <property type="entry name" value="Carbamate_kin"/>
    <property type="match status" value="1"/>
</dbReference>
<dbReference type="OrthoDB" id="9766717at2"/>
<evidence type="ECO:0000256" key="4">
    <source>
        <dbReference type="NCBIfam" id="TIGR00746"/>
    </source>
</evidence>